<dbReference type="FunFam" id="3.30.70.1430:FF:000001">
    <property type="entry name" value="Efflux pump membrane transporter"/>
    <property type="match status" value="1"/>
</dbReference>
<dbReference type="PRINTS" id="PR00702">
    <property type="entry name" value="ACRIFLAVINRP"/>
</dbReference>
<dbReference type="Gene3D" id="1.20.1640.10">
    <property type="entry name" value="Multidrug efflux transporter AcrB transmembrane domain"/>
    <property type="match status" value="1"/>
</dbReference>
<dbReference type="SUPFAM" id="SSF82714">
    <property type="entry name" value="Multidrug efflux transporter AcrB TolC docking domain, DN and DC subdomains"/>
    <property type="match status" value="1"/>
</dbReference>
<dbReference type="PANTHER" id="PTHR32063:SF28">
    <property type="entry name" value="BLR2861 PROTEIN"/>
    <property type="match status" value="1"/>
</dbReference>
<protein>
    <submittedName>
        <fullName evidence="2">Multidrug transporter MdtC</fullName>
    </submittedName>
</protein>
<dbReference type="GO" id="GO:0042910">
    <property type="term" value="F:xenobiotic transmembrane transporter activity"/>
    <property type="evidence" value="ECO:0007669"/>
    <property type="project" value="TreeGrafter"/>
</dbReference>
<evidence type="ECO:0000313" key="2">
    <source>
        <dbReference type="EMBL" id="SPZ94728.1"/>
    </source>
</evidence>
<dbReference type="InterPro" id="IPR001036">
    <property type="entry name" value="Acrflvin-R"/>
</dbReference>
<dbReference type="PANTHER" id="PTHR32063">
    <property type="match status" value="1"/>
</dbReference>
<dbReference type="Gene3D" id="3.30.70.1320">
    <property type="entry name" value="Multidrug efflux transporter AcrB pore domain like"/>
    <property type="match status" value="1"/>
</dbReference>
<dbReference type="SUPFAM" id="SSF82693">
    <property type="entry name" value="Multidrug efflux transporter AcrB pore domain, PN1, PN2, PC1 and PC2 subdomains"/>
    <property type="match status" value="1"/>
</dbReference>
<dbReference type="GO" id="GO:0005886">
    <property type="term" value="C:plasma membrane"/>
    <property type="evidence" value="ECO:0007669"/>
    <property type="project" value="TreeGrafter"/>
</dbReference>
<feature type="transmembrane region" description="Helical" evidence="1">
    <location>
        <begin position="12"/>
        <end position="34"/>
    </location>
</feature>
<sequence>MNLSAVFIKRPVLTIVVNITIILFGYIGFSFLGVREYPSIDPAIVSVRTNYAGANPDIIESQITEPLEKAINSIDGIRNISSSSNQGSSNITIEFDLKKNLEEAANDVRDKVSQAVRSLPQDIDAPPVVSKADADSDPIITLTLQSETRDKLSLSDYAENVISERLQTIPGVSSTQIYGQKRYAMRLWLNPDRMAAYGITASDIRTALNNQNVELPSGKIVGNTTELTVKTIGNLSTPSNSTTSF</sequence>
<evidence type="ECO:0000256" key="1">
    <source>
        <dbReference type="SAM" id="Phobius"/>
    </source>
</evidence>
<dbReference type="AlphaFoldDB" id="A0A2X2JLI0"/>
<dbReference type="Gene3D" id="3.30.70.1430">
    <property type="entry name" value="Multidrug efflux transporter AcrB pore domain"/>
    <property type="match status" value="1"/>
</dbReference>
<dbReference type="Pfam" id="PF00873">
    <property type="entry name" value="ACR_tran"/>
    <property type="match status" value="1"/>
</dbReference>
<reference evidence="2 3" key="1">
    <citation type="submission" date="2018-06" db="EMBL/GenBank/DDBJ databases">
        <authorList>
            <consortium name="Pathogen Informatics"/>
            <person name="Doyle S."/>
        </authorList>
    </citation>
    <scope>NUCLEOTIDE SEQUENCE [LARGE SCALE GENOMIC DNA]</scope>
    <source>
        <strain evidence="2 3">NCTC11343</strain>
    </source>
</reference>
<proteinExistence type="predicted"/>
<evidence type="ECO:0000313" key="3">
    <source>
        <dbReference type="Proteomes" id="UP000251241"/>
    </source>
</evidence>
<dbReference type="InterPro" id="IPR027463">
    <property type="entry name" value="AcrB_DN_DC_subdom"/>
</dbReference>
<gene>
    <name evidence="2" type="primary">mdtC_2</name>
    <name evidence="2" type="ORF">NCTC11343_05531</name>
</gene>
<name>A0A2X2JLI0_SPHMU</name>
<organism evidence="2 3">
    <name type="scientific">Sphingobacterium multivorum</name>
    <dbReference type="NCBI Taxonomy" id="28454"/>
    <lineage>
        <taxon>Bacteria</taxon>
        <taxon>Pseudomonadati</taxon>
        <taxon>Bacteroidota</taxon>
        <taxon>Sphingobacteriia</taxon>
        <taxon>Sphingobacteriales</taxon>
        <taxon>Sphingobacteriaceae</taxon>
        <taxon>Sphingobacterium</taxon>
    </lineage>
</organism>
<dbReference type="Gene3D" id="3.30.2090.10">
    <property type="entry name" value="Multidrug efflux transporter AcrB TolC docking domain, DN and DC subdomains"/>
    <property type="match status" value="1"/>
</dbReference>
<accession>A0A2X2JLI0</accession>
<keyword evidence="1" id="KW-0472">Membrane</keyword>
<dbReference type="Proteomes" id="UP000251241">
    <property type="component" value="Unassembled WGS sequence"/>
</dbReference>
<keyword evidence="1" id="KW-1133">Transmembrane helix</keyword>
<keyword evidence="1" id="KW-0812">Transmembrane</keyword>
<dbReference type="EMBL" id="UAUU01000011">
    <property type="protein sequence ID" value="SPZ94728.1"/>
    <property type="molecule type" value="Genomic_DNA"/>
</dbReference>